<evidence type="ECO:0000313" key="1">
    <source>
        <dbReference type="EMBL" id="OJD18202.1"/>
    </source>
</evidence>
<dbReference type="AlphaFoldDB" id="A0A1J9PQM4"/>
<dbReference type="VEuPathDB" id="FungiDB:AJ78_01760"/>
<organism evidence="1 2">
    <name type="scientific">Emergomyces pasteurianus Ep9510</name>
    <dbReference type="NCBI Taxonomy" id="1447872"/>
    <lineage>
        <taxon>Eukaryota</taxon>
        <taxon>Fungi</taxon>
        <taxon>Dikarya</taxon>
        <taxon>Ascomycota</taxon>
        <taxon>Pezizomycotina</taxon>
        <taxon>Eurotiomycetes</taxon>
        <taxon>Eurotiomycetidae</taxon>
        <taxon>Onygenales</taxon>
        <taxon>Ajellomycetaceae</taxon>
        <taxon>Emergomyces</taxon>
    </lineage>
</organism>
<protein>
    <submittedName>
        <fullName evidence="1">Uncharacterized protein</fullName>
    </submittedName>
</protein>
<dbReference type="OrthoDB" id="4183570at2759"/>
<sequence>MDAVGAPMSAELGLVANVEERRMARYSTPLCPGYTADEIIQPKFAIGLDIVAINHVYILSNAINLLHSILSRTLTTWSAARLISLHHGNFSPEIPAERSPCVTNERASLLLRAILRTMPMDTPSSGTLPIGSNSTLLSTRQRYGNLLTTTLLPADPFPASPPQTINAENTLKGWFQQLHATHRLAGLTSVGLDVGEAAVTPGGFKPDTAYYALALAYGTGPNRAPGDIKPSWKWNTALRTGYPNQRAEFKQALSQVNYYMNQHKTRYGFLITNLELVAIRRLDNNGSLELSTPIPWEAQGTATQPRLTVLLALWYIGMLAAQDEGAEQWHMD</sequence>
<dbReference type="EMBL" id="LGRN01000042">
    <property type="protein sequence ID" value="OJD18202.1"/>
    <property type="molecule type" value="Genomic_DNA"/>
</dbReference>
<dbReference type="Proteomes" id="UP000182235">
    <property type="component" value="Unassembled WGS sequence"/>
</dbReference>
<keyword evidence="2" id="KW-1185">Reference proteome</keyword>
<gene>
    <name evidence="1" type="ORF">AJ78_01760</name>
</gene>
<reference evidence="1 2" key="1">
    <citation type="submission" date="2015-07" db="EMBL/GenBank/DDBJ databases">
        <title>Emmonsia species relationships and genome sequence.</title>
        <authorList>
            <consortium name="The Broad Institute Genomics Platform"/>
            <person name="Cuomo C.A."/>
            <person name="Munoz J.F."/>
            <person name="Imamovic A."/>
            <person name="Priest M.E."/>
            <person name="Young S."/>
            <person name="Clay O.K."/>
            <person name="McEwen J.G."/>
        </authorList>
    </citation>
    <scope>NUCLEOTIDE SEQUENCE [LARGE SCALE GENOMIC DNA]</scope>
    <source>
        <strain evidence="1 2">UAMH 9510</strain>
    </source>
</reference>
<dbReference type="STRING" id="1447872.A0A1J9PQM4"/>
<comment type="caution">
    <text evidence="1">The sequence shown here is derived from an EMBL/GenBank/DDBJ whole genome shotgun (WGS) entry which is preliminary data.</text>
</comment>
<evidence type="ECO:0000313" key="2">
    <source>
        <dbReference type="Proteomes" id="UP000182235"/>
    </source>
</evidence>
<proteinExistence type="predicted"/>
<accession>A0A1J9PQM4</accession>
<name>A0A1J9PQM4_9EURO</name>